<evidence type="ECO:0000313" key="1">
    <source>
        <dbReference type="EMBL" id="AJI53338.1"/>
    </source>
</evidence>
<protein>
    <submittedName>
        <fullName evidence="1">Putative pdpA</fullName>
    </submittedName>
</protein>
<proteinExistence type="predicted"/>
<reference evidence="1 2" key="1">
    <citation type="journal article" date="2015" name="Genome Announc.">
        <title>Genome sequencing of 18 francisella strains to aid in assay development and testing.</title>
        <authorList>
            <person name="Johnson S.L."/>
            <person name="Daligault H.E."/>
            <person name="Davenport K.W."/>
            <person name="Coyne S.R."/>
            <person name="Frey K.G."/>
            <person name="Koroleva G.I."/>
            <person name="Broomall S.M."/>
            <person name="Bishop-Lilly K.A."/>
            <person name="Bruce D.C."/>
            <person name="Chertkov O."/>
            <person name="Freitas T."/>
            <person name="Jaissle J."/>
            <person name="Ladner J.T."/>
            <person name="Rosenzweig C.N."/>
            <person name="Gibbons H.S."/>
            <person name="Palacios G.F."/>
            <person name="Redden C.L."/>
            <person name="Xu Y."/>
            <person name="Minogue T.D."/>
            <person name="Chain P.S."/>
        </authorList>
    </citation>
    <scope>NUCLEOTIDE SEQUENCE [LARGE SCALE GENOMIC DNA]</scope>
    <source>
        <strain evidence="1 2">GA01-2794</strain>
    </source>
</reference>
<dbReference type="Proteomes" id="UP000031830">
    <property type="component" value="Chromosome"/>
</dbReference>
<dbReference type="AlphaFoldDB" id="A0A0B6D6Q5"/>
<dbReference type="RefSeq" id="WP_044526570.1">
    <property type="nucleotide sequence ID" value="NZ_CP009440.1"/>
</dbReference>
<dbReference type="EMBL" id="CP009440">
    <property type="protein sequence ID" value="AJI53338.1"/>
    <property type="molecule type" value="Genomic_DNA"/>
</dbReference>
<evidence type="ECO:0000313" key="2">
    <source>
        <dbReference type="Proteomes" id="UP000031830"/>
    </source>
</evidence>
<accession>A0A0B6D6Q5</accession>
<sequence>MITVSNITDLNILNIISQLASDVTSDSITPSSAQLACEVNDYITTHELKNIDVINLQLKTTKTLYKKKFISILEYRKYQQYCKLTQLKDSIDQFTLYFSSNNKDSKSLELAISELKKSCQSDLILELPYDYIKKIDNLLNIIDNAIQRSSSLNKTLLKHFNKLKNILSKYIAYNSVIQKQEFVINIKPINESFEAQNINFISTNNKQYFKQNSLTLKNSHIKNLKIRENIYGITGDLTFNLAYINNHKDFDFLLTPNQPILIDIQINDSFNFYKKDSKKEHHVRSSRFVVVGFNSNNVDVNEDFEYSIYSYSKNTSSGVKEFKIKFHDPLKAFWSKHKPSYIDINKSLDDIFKDNFFFNGLFSLNTNKSDKLKSRIPQVFISTVNRNFYDFFIDQLEQNKTYLKYFCDKKNGKVTYYVVDEVDSSLQNSVSNSDENLKTKLSPYDISCIKKQSLIANKPNLYIKENDISPDVTINNKRKEERKTSNASAKPFSSIYKDNFQAVQYLQNSNNENKEVSSSEFQILLTSKNTLPFMDSEISLSKLENDNSFLLGTTAIKNLLIYERKLSFSRSKYTTRELYKNLDRLHYKTDSESDIYEKIAFTKILNRTHDNSVTYRIKSYSNIAPEYPNYKTFDRFYINGKITIGENVNNDSKKAYKFFKNYKPEESSLSEFQESGEKGTSIIQNSKASIFYAVEIAKEILPDKSSEKPIIYLPMKVNMNSANNQFMPLRNDDIILIEVQSFESAEIIQPISNSAISTEKAQQQLLQRQLLGAKENCEMAYTQTSDGETFSLTQLNEACENSFLINNKKGIFLRYKSKGN</sequence>
<dbReference type="STRING" id="28110.KU46_1940"/>
<gene>
    <name evidence="1" type="ORF">LA55_1480</name>
</gene>
<dbReference type="KEGG" id="fpz:LA55_1480"/>
<dbReference type="OrthoDB" id="5618758at2"/>
<organism evidence="1 2">
    <name type="scientific">Francisella philomiragia</name>
    <dbReference type="NCBI Taxonomy" id="28110"/>
    <lineage>
        <taxon>Bacteria</taxon>
        <taxon>Pseudomonadati</taxon>
        <taxon>Pseudomonadota</taxon>
        <taxon>Gammaproteobacteria</taxon>
        <taxon>Thiotrichales</taxon>
        <taxon>Francisellaceae</taxon>
        <taxon>Francisella</taxon>
    </lineage>
</organism>
<name>A0A0B6D6Q5_9GAMM</name>